<keyword evidence="3" id="KW-1185">Reference proteome</keyword>
<proteinExistence type="predicted"/>
<evidence type="ECO:0000256" key="1">
    <source>
        <dbReference type="SAM" id="Phobius"/>
    </source>
</evidence>
<dbReference type="Proteomes" id="UP000650081">
    <property type="component" value="Unassembled WGS sequence"/>
</dbReference>
<feature type="transmembrane region" description="Helical" evidence="1">
    <location>
        <begin position="102"/>
        <end position="121"/>
    </location>
</feature>
<evidence type="ECO:0000313" key="2">
    <source>
        <dbReference type="EMBL" id="MBC6995429.1"/>
    </source>
</evidence>
<sequence length="227" mass="25099">MTAVGSSVANGYRTGHATARDTLPHGMGVTFMNFHLSQKPAQLRAAVSHARGSSADIGFLRLGVLPDINDMKNKKSVFLFLMAAMLGIYFGQADIFGVMQSLLILFFIGFIGFIALISGLFNNNSRVIKISGLMILLAITSCISTSSTNFIKITAKNNTAEQIILDLAHYKDLHGSYPNDLQAIGYEVDVFSYRTDSATSEFRLMYLVDGWHFRDYSSKTENWREGD</sequence>
<keyword evidence="1" id="KW-0472">Membrane</keyword>
<organism evidence="2 3">
    <name type="scientific">Neolewinella lacunae</name>
    <dbReference type="NCBI Taxonomy" id="1517758"/>
    <lineage>
        <taxon>Bacteria</taxon>
        <taxon>Pseudomonadati</taxon>
        <taxon>Bacteroidota</taxon>
        <taxon>Saprospiria</taxon>
        <taxon>Saprospirales</taxon>
        <taxon>Lewinellaceae</taxon>
        <taxon>Neolewinella</taxon>
    </lineage>
</organism>
<keyword evidence="1" id="KW-0812">Transmembrane</keyword>
<dbReference type="AlphaFoldDB" id="A0A923PL78"/>
<keyword evidence="1" id="KW-1133">Transmembrane helix</keyword>
<name>A0A923PL78_9BACT</name>
<evidence type="ECO:0000313" key="3">
    <source>
        <dbReference type="Proteomes" id="UP000650081"/>
    </source>
</evidence>
<comment type="caution">
    <text evidence="2">The sequence shown here is derived from an EMBL/GenBank/DDBJ whole genome shotgun (WGS) entry which is preliminary data.</text>
</comment>
<feature type="transmembrane region" description="Helical" evidence="1">
    <location>
        <begin position="77"/>
        <end position="96"/>
    </location>
</feature>
<dbReference type="RefSeq" id="WP_187467467.1">
    <property type="nucleotide sequence ID" value="NZ_JACSIT010000136.1"/>
</dbReference>
<protein>
    <submittedName>
        <fullName evidence="2">Uncharacterized protein</fullName>
    </submittedName>
</protein>
<reference evidence="2" key="1">
    <citation type="submission" date="2020-08" db="EMBL/GenBank/DDBJ databases">
        <title>Lewinella bacteria from marine environments.</title>
        <authorList>
            <person name="Zhong Y."/>
        </authorList>
    </citation>
    <scope>NUCLEOTIDE SEQUENCE</scope>
    <source>
        <strain evidence="2">KCTC 42187</strain>
    </source>
</reference>
<gene>
    <name evidence="2" type="ORF">H9S92_14740</name>
</gene>
<dbReference type="EMBL" id="JACSIT010000136">
    <property type="protein sequence ID" value="MBC6995429.1"/>
    <property type="molecule type" value="Genomic_DNA"/>
</dbReference>
<accession>A0A923PL78</accession>